<reference evidence="10 11" key="1">
    <citation type="submission" date="2018-12" db="EMBL/GenBank/DDBJ databases">
        <title>Genome of Verticillium dahliae isolate Getta Getta.</title>
        <authorList>
            <person name="Gardiner D.M."/>
        </authorList>
    </citation>
    <scope>NUCLEOTIDE SEQUENCE [LARGE SCALE GENOMIC DNA]</scope>
    <source>
        <strain evidence="10 11">Getta Getta</strain>
    </source>
</reference>
<proteinExistence type="inferred from homology"/>
<dbReference type="Gene3D" id="3.40.800.20">
    <property type="entry name" value="Histone deacetylase domain"/>
    <property type="match status" value="1"/>
</dbReference>
<evidence type="ECO:0000256" key="5">
    <source>
        <dbReference type="ARBA" id="ARBA00023102"/>
    </source>
</evidence>
<dbReference type="InterPro" id="IPR037138">
    <property type="entry name" value="His_deacetylse_dom_sf"/>
</dbReference>
<dbReference type="FunFam" id="3.20.20.140:FF:000059">
    <property type="entry name" value="Histidinol-phosphatase"/>
    <property type="match status" value="1"/>
</dbReference>
<sequence length="1189" mass="128871">MTASSVASEYFQNELNLCHALSTTQQTHAAVILSDACYGHRYSRPKTSRAALSTIVERPERIKAGALGVAMAYVRLGGRHCDGDYPAHPKLDPTSIPTVPFKIHKTTRKLPLLSPAVTNVHGSKWMEELRTMCRLAESKLAMGGKELARPESGRTGDTGAAAKLHEGDLYLCADSLDALEGALGAVCEAVDLVFSDGPRRAFVAVRPPGHHCSASYPSGFCWVNNVHVGVMHAALTHGLTHAAIIDFDLHHGDGSQSIAWQHNTRGVSAAKNAQAWKKTSIGYFSLHDINSYPCEMGDEEKVKNASLCIENAHGQNMWNVHLHSWGSEAEFWKLYETKYTVILEKTRSYLQQQAARLRANGQTPKAAIFFSAGFDASEWETKGMQRHNVNVPTEFYARITQDVIRIAAEEGLGVDGRVVSVLEGGYSDRALFSGIFSHVCGLAGDQSNPGPPRGRGGLAYEISHRIGIIEEGEPAVQSPEPAGPYEPLPESQNLSSLHAYDPSWWSSAELDNLEVAMGAPPLEPKMPRYATPPTYSSPTQASTARVVNPAKMRRSLSGLSATNGPISRPPTPPAPEVPWTVAAHELSKLLIPSDRQTDSCTAEDLNAEATRARRDRQSLLQPTVPAPATTANASSRPSSRMSLRERKPAKAPAYTESGNGANDDKHSKSRRKTVAGAAVLATDKPSSGVSPIPAATPDSQRTGRRVSAHPPSDDLDKITTGMKKIKINLITKSQKEERARSSQAAAAAAAATAAAPVTRTEPGPAGNQSAPRSASEFLPQPDVAQPPVVDETTSALAVEESAETQPALTVKPEIGAHEGPVSAQLPLSSDVPEHKVLPTHSFARPASSQKAQQDGADQSPALELTSNTSPEIFLPPANMAFTMHSHSGQFCPGHAKDQLEDIIRHAISMGYKTMGLTEHMPRLQVSDLYPEELTGDPDEAVAVLTPRHEAYLIEAQRLQAKYAPQIHVLIGFEGEWYRPAYGPYITTLAAHPAVDYFIGSIHHVNAIPIDYDAATYAQARESSGGTEERMYERYYDQQHEMLTALRPRVVGHFDLIRLLSEDPGRDVSAWAGVWQRIVRNLELVRSFDGLLECNSAALRKGLAEPYPNRLISEKWLSMGGRFTFSDDSHGIDQVATNYLRNIDYLESLGVSTVYTLERLTSAASSTAGTKATLAEKPVSLSTFRETLAL</sequence>
<dbReference type="GO" id="GO:0004407">
    <property type="term" value="F:histone deacetylase activity"/>
    <property type="evidence" value="ECO:0007669"/>
    <property type="project" value="TreeGrafter"/>
</dbReference>
<protein>
    <recommendedName>
        <fullName evidence="3">histidinol-phosphatase</fullName>
        <ecNumber evidence="3">3.1.3.15</ecNumber>
    </recommendedName>
</protein>
<dbReference type="Pfam" id="PF02811">
    <property type="entry name" value="PHP"/>
    <property type="match status" value="1"/>
</dbReference>
<evidence type="ECO:0000256" key="6">
    <source>
        <dbReference type="ARBA" id="ARBA00049158"/>
    </source>
</evidence>
<keyword evidence="5" id="KW-0368">Histidine biosynthesis</keyword>
<organism evidence="10 11">
    <name type="scientific">Verticillium dahliae</name>
    <name type="common">Verticillium wilt</name>
    <dbReference type="NCBI Taxonomy" id="27337"/>
    <lineage>
        <taxon>Eukaryota</taxon>
        <taxon>Fungi</taxon>
        <taxon>Dikarya</taxon>
        <taxon>Ascomycota</taxon>
        <taxon>Pezizomycotina</taxon>
        <taxon>Sordariomycetes</taxon>
        <taxon>Hypocreomycetidae</taxon>
        <taxon>Glomerellales</taxon>
        <taxon>Plectosphaerellaceae</taxon>
        <taxon>Verticillium</taxon>
    </lineage>
</organism>
<dbReference type="GO" id="GO:0000105">
    <property type="term" value="P:L-histidine biosynthetic process"/>
    <property type="evidence" value="ECO:0007669"/>
    <property type="project" value="UniProtKB-UniPathway"/>
</dbReference>
<accession>A0A444RU50</accession>
<dbReference type="GO" id="GO:0004401">
    <property type="term" value="F:histidinol-phosphatase activity"/>
    <property type="evidence" value="ECO:0007669"/>
    <property type="project" value="UniProtKB-EC"/>
</dbReference>
<evidence type="ECO:0000256" key="3">
    <source>
        <dbReference type="ARBA" id="ARBA00013085"/>
    </source>
</evidence>
<evidence type="ECO:0000313" key="11">
    <source>
        <dbReference type="Proteomes" id="UP000288725"/>
    </source>
</evidence>
<dbReference type="SUPFAM" id="SSF52768">
    <property type="entry name" value="Arginase/deacetylase"/>
    <property type="match status" value="1"/>
</dbReference>
<dbReference type="FunFam" id="3.40.800.20:FF:000011">
    <property type="entry name" value="Histone deacetylase HOS3"/>
    <property type="match status" value="1"/>
</dbReference>
<dbReference type="Proteomes" id="UP000288725">
    <property type="component" value="Chromosome 6"/>
</dbReference>
<feature type="compositionally biased region" description="Low complexity" evidence="7">
    <location>
        <begin position="622"/>
        <end position="639"/>
    </location>
</feature>
<feature type="domain" description="Histone deacetylase" evidence="8">
    <location>
        <begin position="116"/>
        <end position="438"/>
    </location>
</feature>
<comment type="catalytic activity">
    <reaction evidence="6">
        <text>L-histidinol phosphate + H2O = L-histidinol + phosphate</text>
        <dbReference type="Rhea" id="RHEA:14465"/>
        <dbReference type="ChEBI" id="CHEBI:15377"/>
        <dbReference type="ChEBI" id="CHEBI:43474"/>
        <dbReference type="ChEBI" id="CHEBI:57699"/>
        <dbReference type="ChEBI" id="CHEBI:57980"/>
        <dbReference type="EC" id="3.1.3.15"/>
    </reaction>
</comment>
<dbReference type="UniPathway" id="UPA00031">
    <property type="reaction ID" value="UER00013"/>
</dbReference>
<gene>
    <name evidence="10" type="ORF">VDGE_10438</name>
</gene>
<name>A0A444RU50_VERDA</name>
<evidence type="ECO:0000256" key="7">
    <source>
        <dbReference type="SAM" id="MobiDB-lite"/>
    </source>
</evidence>
<keyword evidence="4" id="KW-0028">Amino-acid biosynthesis</keyword>
<comment type="similarity">
    <text evidence="2">Belongs to the PHP hydrolase family. HisK subfamily.</text>
</comment>
<evidence type="ECO:0000256" key="1">
    <source>
        <dbReference type="ARBA" id="ARBA00004970"/>
    </source>
</evidence>
<dbReference type="Gene3D" id="3.20.20.140">
    <property type="entry name" value="Metal-dependent hydrolases"/>
    <property type="match status" value="1"/>
</dbReference>
<dbReference type="SUPFAM" id="SSF89550">
    <property type="entry name" value="PHP domain-like"/>
    <property type="match status" value="1"/>
</dbReference>
<dbReference type="InterPro" id="IPR010140">
    <property type="entry name" value="Histidinol_P_phosphatase_HisJ"/>
</dbReference>
<evidence type="ECO:0000259" key="9">
    <source>
        <dbReference type="Pfam" id="PF02811"/>
    </source>
</evidence>
<dbReference type="InterPro" id="IPR004013">
    <property type="entry name" value="PHP_dom"/>
</dbReference>
<comment type="caution">
    <text evidence="10">The sequence shown here is derived from an EMBL/GenBank/DDBJ whole genome shotgun (WGS) entry which is preliminary data.</text>
</comment>
<dbReference type="EC" id="3.1.3.15" evidence="3"/>
<feature type="compositionally biased region" description="Pro residues" evidence="7">
    <location>
        <begin position="567"/>
        <end position="576"/>
    </location>
</feature>
<feature type="compositionally biased region" description="Low complexity" evidence="7">
    <location>
        <begin position="779"/>
        <end position="790"/>
    </location>
</feature>
<feature type="region of interest" description="Disordered" evidence="7">
    <location>
        <begin position="609"/>
        <end position="719"/>
    </location>
</feature>
<dbReference type="GO" id="GO:0010468">
    <property type="term" value="P:regulation of gene expression"/>
    <property type="evidence" value="ECO:0007669"/>
    <property type="project" value="UniProtKB-ARBA"/>
</dbReference>
<evidence type="ECO:0000256" key="4">
    <source>
        <dbReference type="ARBA" id="ARBA00022605"/>
    </source>
</evidence>
<comment type="pathway">
    <text evidence="1">Amino-acid biosynthesis; L-histidine biosynthesis; L-histidine from 5-phospho-alpha-D-ribose 1-diphosphate: step 8/9.</text>
</comment>
<feature type="region of interest" description="Disordered" evidence="7">
    <location>
        <begin position="842"/>
        <end position="863"/>
    </location>
</feature>
<dbReference type="EMBL" id="RSDZ01000077">
    <property type="protein sequence ID" value="RXG44677.1"/>
    <property type="molecule type" value="Genomic_DNA"/>
</dbReference>
<evidence type="ECO:0000256" key="2">
    <source>
        <dbReference type="ARBA" id="ARBA00009152"/>
    </source>
</evidence>
<dbReference type="InterPro" id="IPR053244">
    <property type="entry name" value="HDAC_HD_type_1"/>
</dbReference>
<dbReference type="GO" id="GO:0005634">
    <property type="term" value="C:nucleus"/>
    <property type="evidence" value="ECO:0007669"/>
    <property type="project" value="TreeGrafter"/>
</dbReference>
<dbReference type="PANTHER" id="PTHR47558:SF1">
    <property type="entry name" value="HISTONE DEACETYLASE HOS3"/>
    <property type="match status" value="1"/>
</dbReference>
<dbReference type="NCBIfam" id="TIGR01856">
    <property type="entry name" value="hisJ_fam"/>
    <property type="match status" value="1"/>
</dbReference>
<dbReference type="Pfam" id="PF00850">
    <property type="entry name" value="Hist_deacetyl"/>
    <property type="match status" value="1"/>
</dbReference>
<dbReference type="InterPro" id="IPR000286">
    <property type="entry name" value="HDACs"/>
</dbReference>
<dbReference type="AlphaFoldDB" id="A0A444RU50"/>
<feature type="compositionally biased region" description="Polar residues" evidence="7">
    <location>
        <begin position="846"/>
        <end position="856"/>
    </location>
</feature>
<dbReference type="InterPro" id="IPR023696">
    <property type="entry name" value="Ureohydrolase_dom_sf"/>
</dbReference>
<dbReference type="CDD" id="cd12110">
    <property type="entry name" value="PHP_HisPPase_Hisj_like"/>
    <property type="match status" value="1"/>
</dbReference>
<dbReference type="PRINTS" id="PR01270">
    <property type="entry name" value="HDASUPER"/>
</dbReference>
<dbReference type="InterPro" id="IPR016195">
    <property type="entry name" value="Pol/histidinol_Pase-like"/>
</dbReference>
<feature type="region of interest" description="Disordered" evidence="7">
    <location>
        <begin position="557"/>
        <end position="577"/>
    </location>
</feature>
<dbReference type="CDD" id="cd09998">
    <property type="entry name" value="HDAC_Hos3"/>
    <property type="match status" value="1"/>
</dbReference>
<feature type="region of interest" description="Disordered" evidence="7">
    <location>
        <begin position="752"/>
        <end position="810"/>
    </location>
</feature>
<feature type="domain" description="PHP" evidence="9">
    <location>
        <begin position="883"/>
        <end position="1095"/>
    </location>
</feature>
<evidence type="ECO:0000313" key="10">
    <source>
        <dbReference type="EMBL" id="RXG44677.1"/>
    </source>
</evidence>
<evidence type="ECO:0000259" key="8">
    <source>
        <dbReference type="Pfam" id="PF00850"/>
    </source>
</evidence>
<dbReference type="InterPro" id="IPR023801">
    <property type="entry name" value="His_deacetylse_dom"/>
</dbReference>
<dbReference type="PANTHER" id="PTHR47558">
    <property type="entry name" value="HISTONE DEACETYLASE HOS3"/>
    <property type="match status" value="1"/>
</dbReference>